<dbReference type="EMBL" id="FMZX01000085">
    <property type="protein sequence ID" value="SDE64948.1"/>
    <property type="molecule type" value="Genomic_DNA"/>
</dbReference>
<dbReference type="SUPFAM" id="SSF53448">
    <property type="entry name" value="Nucleotide-diphospho-sugar transferases"/>
    <property type="match status" value="1"/>
</dbReference>
<evidence type="ECO:0000313" key="1">
    <source>
        <dbReference type="EMBL" id="SDE64948.1"/>
    </source>
</evidence>
<name>A0A1G7EMM7_9PROT</name>
<accession>A0A1G7EMM7</accession>
<dbReference type="RefSeq" id="WP_218128109.1">
    <property type="nucleotide sequence ID" value="NZ_FMZX01000085.1"/>
</dbReference>
<reference evidence="1 2" key="1">
    <citation type="submission" date="2016-10" db="EMBL/GenBank/DDBJ databases">
        <authorList>
            <person name="de Groot N.N."/>
        </authorList>
    </citation>
    <scope>NUCLEOTIDE SEQUENCE [LARGE SCALE GENOMIC DNA]</scope>
    <source>
        <strain evidence="1 2">CPCC 100156</strain>
    </source>
</reference>
<dbReference type="Proteomes" id="UP000198925">
    <property type="component" value="Unassembled WGS sequence"/>
</dbReference>
<feature type="non-terminal residue" evidence="1">
    <location>
        <position position="1"/>
    </location>
</feature>
<proteinExistence type="predicted"/>
<dbReference type="Gene3D" id="3.90.550.10">
    <property type="entry name" value="Spore Coat Polysaccharide Biosynthesis Protein SpsA, Chain A"/>
    <property type="match status" value="1"/>
</dbReference>
<keyword evidence="2" id="KW-1185">Reference proteome</keyword>
<organism evidence="1 2">
    <name type="scientific">Belnapia rosea</name>
    <dbReference type="NCBI Taxonomy" id="938405"/>
    <lineage>
        <taxon>Bacteria</taxon>
        <taxon>Pseudomonadati</taxon>
        <taxon>Pseudomonadota</taxon>
        <taxon>Alphaproteobacteria</taxon>
        <taxon>Acetobacterales</taxon>
        <taxon>Roseomonadaceae</taxon>
        <taxon>Belnapia</taxon>
    </lineage>
</organism>
<evidence type="ECO:0000313" key="2">
    <source>
        <dbReference type="Proteomes" id="UP000198925"/>
    </source>
</evidence>
<gene>
    <name evidence="1" type="ORF">SAMN04487779_10851</name>
</gene>
<sequence>VRPLQPGEWVVGANVSYRVAKLHQAGGFSPALGRIGSGISLMSNDETELAARLEALGGAIGYTPHAMVEHCIDPSRLSQEWMRRRIAWQAVSDFVRAPQETRAEIDTHWHDLKIFLAHQPPHLRTMRALALPQGSAGDLHWQMSAVYGAVICLLGGVADSDD</sequence>
<dbReference type="InterPro" id="IPR029044">
    <property type="entry name" value="Nucleotide-diphossugar_trans"/>
</dbReference>
<protein>
    <submittedName>
        <fullName evidence="1">Uncharacterized protein</fullName>
    </submittedName>
</protein>
<dbReference type="AlphaFoldDB" id="A0A1G7EMM7"/>